<feature type="transmembrane region" description="Helical" evidence="2">
    <location>
        <begin position="195"/>
        <end position="215"/>
    </location>
</feature>
<dbReference type="InterPro" id="IPR038765">
    <property type="entry name" value="Papain-like_cys_pep_sf"/>
</dbReference>
<evidence type="ECO:0000313" key="4">
    <source>
        <dbReference type="EMBL" id="GEO89461.1"/>
    </source>
</evidence>
<keyword evidence="2" id="KW-1133">Transmembrane helix</keyword>
<feature type="transmembrane region" description="Helical" evidence="2">
    <location>
        <begin position="578"/>
        <end position="598"/>
    </location>
</feature>
<dbReference type="InterPro" id="IPR052901">
    <property type="entry name" value="Bact_TGase-like"/>
</dbReference>
<evidence type="ECO:0000256" key="2">
    <source>
        <dbReference type="SAM" id="Phobius"/>
    </source>
</evidence>
<keyword evidence="5" id="KW-1185">Reference proteome</keyword>
<dbReference type="OrthoDB" id="9804023at2"/>
<keyword evidence="2" id="KW-0472">Membrane</keyword>
<reference evidence="4 5" key="1">
    <citation type="submission" date="2019-07" db="EMBL/GenBank/DDBJ databases">
        <title>Whole genome shotgun sequence of Aeromicrobium flavum NBRC 107625.</title>
        <authorList>
            <person name="Hosoyama A."/>
            <person name="Uohara A."/>
            <person name="Ohji S."/>
            <person name="Ichikawa N."/>
        </authorList>
    </citation>
    <scope>NUCLEOTIDE SEQUENCE [LARGE SCALE GENOMIC DNA]</scope>
    <source>
        <strain evidence="4 5">NBRC 107625</strain>
    </source>
</reference>
<dbReference type="RefSeq" id="WP_146827336.1">
    <property type="nucleotide sequence ID" value="NZ_BAAAYQ010000001.1"/>
</dbReference>
<dbReference type="Proteomes" id="UP000321769">
    <property type="component" value="Unassembled WGS sequence"/>
</dbReference>
<protein>
    <submittedName>
        <fullName evidence="4">Transglutaminase</fullName>
    </submittedName>
</protein>
<proteinExistence type="predicted"/>
<feature type="region of interest" description="Disordered" evidence="1">
    <location>
        <begin position="535"/>
        <end position="573"/>
    </location>
</feature>
<sequence length="708" mass="76185">MSRTRLDELSDTAVVLFASAVLLGGFAPLFDGTRWAVTVLSVLVPVGAVIAVVRLRAPTWGSPLGAVAALVMLTWVFVPGTTVLGIPTPRSLGALVDLLGRSRTVIVEEVAPITPPDSVVLLVASSVVVTFVLADAVARQTWRVPLLGLLWATMLVVPSVISMQMPAWWVFLGTAAAWLWLWWSESPHVGVLPTGAAALTGVGALLVALALPAVGPDIEPTSSDFGVAESQVFGTGINPMIELGRNLRQSKPRRVLTYSTDATSGQYLKVATLRQFNGRTWSPSPVSGDLDIEGVDDLQQTIETEEQVTRVRIESLRSSYLPVPYPATQIRGLEGDWQWLRDGSTVRAQGRTTSEDQTYTVTSIDRRPTAEQIRRADPGGRGLDAYRTLPDRVPGLVSRLARERAGSATNDYDRMVALQDWLRTDFSYSVEAPVAEGYDGNGLDVMEEFLRQQTGYCVHFASTLAVMGRVLDVPTRVAVGYAPGDSVVGRSSSGTTYGVDSDDLHAWTEVYFDGIGWVPFDATPGIGEATEFAEEVAEGEGAGQDSEVPESDARDDRTLDAQDDEAAAAAAEETGSSWRPALLAIAVLAVLGAVPGVVRQLRRRRRFSAGQDSSEPLWSEIADTARDLGIDPDPAETPRGFARRLGDHGVDATPLGEVVGAVERDRYAGGGTVTSRVAEARQVVESLEASSDRRTRWLARVMPRSLLR</sequence>
<evidence type="ECO:0000259" key="3">
    <source>
        <dbReference type="SMART" id="SM00460"/>
    </source>
</evidence>
<dbReference type="SMART" id="SM00460">
    <property type="entry name" value="TGc"/>
    <property type="match status" value="1"/>
</dbReference>
<feature type="transmembrane region" description="Helical" evidence="2">
    <location>
        <begin position="12"/>
        <end position="29"/>
    </location>
</feature>
<dbReference type="Pfam" id="PF01841">
    <property type="entry name" value="Transglut_core"/>
    <property type="match status" value="1"/>
</dbReference>
<feature type="compositionally biased region" description="Basic and acidic residues" evidence="1">
    <location>
        <begin position="551"/>
        <end position="560"/>
    </location>
</feature>
<name>A0A512HVJ2_9ACTN</name>
<dbReference type="InterPro" id="IPR021878">
    <property type="entry name" value="TgpA_N"/>
</dbReference>
<feature type="transmembrane region" description="Helical" evidence="2">
    <location>
        <begin position="65"/>
        <end position="86"/>
    </location>
</feature>
<feature type="transmembrane region" description="Helical" evidence="2">
    <location>
        <begin position="35"/>
        <end position="53"/>
    </location>
</feature>
<comment type="caution">
    <text evidence="4">The sequence shown here is derived from an EMBL/GenBank/DDBJ whole genome shotgun (WGS) entry which is preliminary data.</text>
</comment>
<evidence type="ECO:0000256" key="1">
    <source>
        <dbReference type="SAM" id="MobiDB-lite"/>
    </source>
</evidence>
<feature type="transmembrane region" description="Helical" evidence="2">
    <location>
        <begin position="167"/>
        <end position="183"/>
    </location>
</feature>
<dbReference type="Pfam" id="PF13559">
    <property type="entry name" value="DUF4129"/>
    <property type="match status" value="1"/>
</dbReference>
<evidence type="ECO:0000313" key="5">
    <source>
        <dbReference type="Proteomes" id="UP000321769"/>
    </source>
</evidence>
<dbReference type="SUPFAM" id="SSF54001">
    <property type="entry name" value="Cysteine proteinases"/>
    <property type="match status" value="1"/>
</dbReference>
<dbReference type="InterPro" id="IPR025403">
    <property type="entry name" value="TgpA-like_C"/>
</dbReference>
<feature type="transmembrane region" description="Helical" evidence="2">
    <location>
        <begin position="144"/>
        <end position="161"/>
    </location>
</feature>
<gene>
    <name evidence="4" type="ORF">AFL01nite_17880</name>
</gene>
<dbReference type="InterPro" id="IPR002931">
    <property type="entry name" value="Transglutaminase-like"/>
</dbReference>
<dbReference type="EMBL" id="BJZQ01000007">
    <property type="protein sequence ID" value="GEO89461.1"/>
    <property type="molecule type" value="Genomic_DNA"/>
</dbReference>
<dbReference type="Gene3D" id="3.10.620.30">
    <property type="match status" value="1"/>
</dbReference>
<feature type="transmembrane region" description="Helical" evidence="2">
    <location>
        <begin position="119"/>
        <end position="137"/>
    </location>
</feature>
<accession>A0A512HVJ2</accession>
<dbReference type="PANTHER" id="PTHR42736:SF1">
    <property type="entry name" value="PROTEIN-GLUTAMINE GAMMA-GLUTAMYLTRANSFERASE"/>
    <property type="match status" value="1"/>
</dbReference>
<dbReference type="Pfam" id="PF11992">
    <property type="entry name" value="TgpA_N"/>
    <property type="match status" value="1"/>
</dbReference>
<dbReference type="PANTHER" id="PTHR42736">
    <property type="entry name" value="PROTEIN-GLUTAMINE GAMMA-GLUTAMYLTRANSFERASE"/>
    <property type="match status" value="1"/>
</dbReference>
<feature type="domain" description="Transglutaminase-like" evidence="3">
    <location>
        <begin position="449"/>
        <end position="524"/>
    </location>
</feature>
<organism evidence="4 5">
    <name type="scientific">Aeromicrobium flavum</name>
    <dbReference type="NCBI Taxonomy" id="416568"/>
    <lineage>
        <taxon>Bacteria</taxon>
        <taxon>Bacillati</taxon>
        <taxon>Actinomycetota</taxon>
        <taxon>Actinomycetes</taxon>
        <taxon>Propionibacteriales</taxon>
        <taxon>Nocardioidaceae</taxon>
        <taxon>Aeromicrobium</taxon>
    </lineage>
</organism>
<dbReference type="AlphaFoldDB" id="A0A512HVJ2"/>
<keyword evidence="2" id="KW-0812">Transmembrane</keyword>